<proteinExistence type="predicted"/>
<protein>
    <submittedName>
        <fullName evidence="8">Response regulator transcription factor</fullName>
    </submittedName>
</protein>
<dbReference type="Pfam" id="PF00486">
    <property type="entry name" value="Trans_reg_C"/>
    <property type="match status" value="1"/>
</dbReference>
<organism evidence="8 9">
    <name type="scientific">Clostridium frigoris</name>
    <dbReference type="NCBI Taxonomy" id="205327"/>
    <lineage>
        <taxon>Bacteria</taxon>
        <taxon>Bacillati</taxon>
        <taxon>Bacillota</taxon>
        <taxon>Clostridia</taxon>
        <taxon>Eubacteriales</taxon>
        <taxon>Clostridiaceae</taxon>
        <taxon>Clostridium</taxon>
    </lineage>
</organism>
<reference evidence="8 9" key="1">
    <citation type="submission" date="2021-06" db="EMBL/GenBank/DDBJ databases">
        <title>Clostridia strains as spoilage organisms.</title>
        <authorList>
            <person name="Wambui J."/>
            <person name="Stephan R."/>
            <person name="Stevens M.J.A."/>
        </authorList>
    </citation>
    <scope>NUCLEOTIDE SEQUENCE [LARGE SCALE GENOMIC DNA]</scope>
    <source>
        <strain evidence="8 9">DSM 14204</strain>
    </source>
</reference>
<keyword evidence="3" id="KW-0804">Transcription</keyword>
<feature type="domain" description="Response regulatory" evidence="6">
    <location>
        <begin position="6"/>
        <end position="119"/>
    </location>
</feature>
<evidence type="ECO:0000256" key="2">
    <source>
        <dbReference type="ARBA" id="ARBA00023125"/>
    </source>
</evidence>
<dbReference type="InterPro" id="IPR001789">
    <property type="entry name" value="Sig_transdc_resp-reg_receiver"/>
</dbReference>
<accession>A0ABS6BW98</accession>
<dbReference type="RefSeq" id="WP_216150326.1">
    <property type="nucleotide sequence ID" value="NZ_JAHLDV010000037.1"/>
</dbReference>
<evidence type="ECO:0000313" key="9">
    <source>
        <dbReference type="Proteomes" id="UP000776252"/>
    </source>
</evidence>
<feature type="domain" description="OmpR/PhoB-type" evidence="7">
    <location>
        <begin position="130"/>
        <end position="231"/>
    </location>
</feature>
<evidence type="ECO:0000313" key="8">
    <source>
        <dbReference type="EMBL" id="MBU3160845.1"/>
    </source>
</evidence>
<dbReference type="SMART" id="SM00862">
    <property type="entry name" value="Trans_reg_C"/>
    <property type="match status" value="1"/>
</dbReference>
<feature type="modified residue" description="4-aspartylphosphate" evidence="4">
    <location>
        <position position="55"/>
    </location>
</feature>
<dbReference type="EMBL" id="JAHLDV010000037">
    <property type="protein sequence ID" value="MBU3160845.1"/>
    <property type="molecule type" value="Genomic_DNA"/>
</dbReference>
<gene>
    <name evidence="8" type="ORF">KPL37_13950</name>
</gene>
<keyword evidence="1" id="KW-0805">Transcription regulation</keyword>
<evidence type="ECO:0000256" key="5">
    <source>
        <dbReference type="PROSITE-ProRule" id="PRU01091"/>
    </source>
</evidence>
<dbReference type="SMART" id="SM00448">
    <property type="entry name" value="REC"/>
    <property type="match status" value="1"/>
</dbReference>
<evidence type="ECO:0000256" key="3">
    <source>
        <dbReference type="ARBA" id="ARBA00023163"/>
    </source>
</evidence>
<evidence type="ECO:0000259" key="7">
    <source>
        <dbReference type="PROSITE" id="PS51755"/>
    </source>
</evidence>
<sequence length="238" mass="27440">MLEAKKVLIVDDENKIVDVVKSYLEKEGCEVFEAFDGKQALEIFKRINLDLILLDLMLPDMTGEDICKIVRKESRVPIIMLTAKIDEASIVAGLNIGADDYITKPFSPRVLMARIFAIFRRLNEEIVPLSNIISLKDDDLVVDILKKEIKKNGENVKLTITEYKLLMTLLKYPHKTFSREELINTTFRENYEGFNRTIDTHIKNLRQKIETNPKEPQYVITVYGTGYRLGGEEDEKKP</sequence>
<dbReference type="Proteomes" id="UP000776252">
    <property type="component" value="Unassembled WGS sequence"/>
</dbReference>
<dbReference type="Pfam" id="PF00072">
    <property type="entry name" value="Response_reg"/>
    <property type="match status" value="1"/>
</dbReference>
<dbReference type="InterPro" id="IPR039420">
    <property type="entry name" value="WalR-like"/>
</dbReference>
<evidence type="ECO:0000259" key="6">
    <source>
        <dbReference type="PROSITE" id="PS50110"/>
    </source>
</evidence>
<keyword evidence="4" id="KW-0597">Phosphoprotein</keyword>
<evidence type="ECO:0000256" key="1">
    <source>
        <dbReference type="ARBA" id="ARBA00023015"/>
    </source>
</evidence>
<dbReference type="PANTHER" id="PTHR48111:SF73">
    <property type="entry name" value="ALKALINE PHOSPHATASE SYNTHESIS TRANSCRIPTIONAL REGULATORY PROTEIN PHOP"/>
    <property type="match status" value="1"/>
</dbReference>
<feature type="DNA-binding region" description="OmpR/PhoB-type" evidence="5">
    <location>
        <begin position="130"/>
        <end position="231"/>
    </location>
</feature>
<dbReference type="InterPro" id="IPR001867">
    <property type="entry name" value="OmpR/PhoB-type_DNA-bd"/>
</dbReference>
<keyword evidence="2 5" id="KW-0238">DNA-binding</keyword>
<evidence type="ECO:0000256" key="4">
    <source>
        <dbReference type="PROSITE-ProRule" id="PRU00169"/>
    </source>
</evidence>
<dbReference type="CDD" id="cd00383">
    <property type="entry name" value="trans_reg_C"/>
    <property type="match status" value="1"/>
</dbReference>
<name>A0ABS6BW98_9CLOT</name>
<dbReference type="PROSITE" id="PS50110">
    <property type="entry name" value="RESPONSE_REGULATORY"/>
    <property type="match status" value="1"/>
</dbReference>
<dbReference type="PANTHER" id="PTHR48111">
    <property type="entry name" value="REGULATOR OF RPOS"/>
    <property type="match status" value="1"/>
</dbReference>
<keyword evidence="9" id="KW-1185">Reference proteome</keyword>
<comment type="caution">
    <text evidence="8">The sequence shown here is derived from an EMBL/GenBank/DDBJ whole genome shotgun (WGS) entry which is preliminary data.</text>
</comment>
<dbReference type="PROSITE" id="PS51755">
    <property type="entry name" value="OMPR_PHOB"/>
    <property type="match status" value="1"/>
</dbReference>